<reference evidence="4 5" key="1">
    <citation type="journal article" date="2024" name="Nat. Commun.">
        <title>Phylogenomics reveals the evolutionary origins of lichenization in chlorophyte algae.</title>
        <authorList>
            <person name="Puginier C."/>
            <person name="Libourel C."/>
            <person name="Otte J."/>
            <person name="Skaloud P."/>
            <person name="Haon M."/>
            <person name="Grisel S."/>
            <person name="Petersen M."/>
            <person name="Berrin J.G."/>
            <person name="Delaux P.M."/>
            <person name="Dal Grande F."/>
            <person name="Keller J."/>
        </authorList>
    </citation>
    <scope>NUCLEOTIDE SEQUENCE [LARGE SCALE GENOMIC DNA]</scope>
    <source>
        <strain evidence="4 5">SAG 2036</strain>
    </source>
</reference>
<dbReference type="EMBL" id="JALJOQ010000014">
    <property type="protein sequence ID" value="KAK9810730.1"/>
    <property type="molecule type" value="Genomic_DNA"/>
</dbReference>
<dbReference type="Proteomes" id="UP001465755">
    <property type="component" value="Unassembled WGS sequence"/>
</dbReference>
<evidence type="ECO:0000256" key="3">
    <source>
        <dbReference type="ARBA" id="ARBA00023274"/>
    </source>
</evidence>
<dbReference type="InterPro" id="IPR001857">
    <property type="entry name" value="Ribosomal_bL19"/>
</dbReference>
<dbReference type="PRINTS" id="PR00061">
    <property type="entry name" value="RIBOSOMALL19"/>
</dbReference>
<gene>
    <name evidence="4" type="ORF">WJX73_003544</name>
</gene>
<dbReference type="PANTHER" id="PTHR15680:SF9">
    <property type="entry name" value="LARGE RIBOSOMAL SUBUNIT PROTEIN BL19M"/>
    <property type="match status" value="1"/>
</dbReference>
<evidence type="ECO:0000313" key="4">
    <source>
        <dbReference type="EMBL" id="KAK9810730.1"/>
    </source>
</evidence>
<evidence type="ECO:0000313" key="5">
    <source>
        <dbReference type="Proteomes" id="UP001465755"/>
    </source>
</evidence>
<dbReference type="GO" id="GO:0006412">
    <property type="term" value="P:translation"/>
    <property type="evidence" value="ECO:0007669"/>
    <property type="project" value="InterPro"/>
</dbReference>
<comment type="similarity">
    <text evidence="1">Belongs to the bacterial ribosomal protein bL19 family.</text>
</comment>
<evidence type="ECO:0000256" key="1">
    <source>
        <dbReference type="ARBA" id="ARBA00005781"/>
    </source>
</evidence>
<name>A0AAW1PLP6_9CHLO</name>
<dbReference type="PIRSF" id="PIRSF002191">
    <property type="entry name" value="Ribosomal_L19"/>
    <property type="match status" value="1"/>
</dbReference>
<dbReference type="GO" id="GO:0003735">
    <property type="term" value="F:structural constituent of ribosome"/>
    <property type="evidence" value="ECO:0007669"/>
    <property type="project" value="InterPro"/>
</dbReference>
<sequence length="115" mass="13530">MGHLLQVLEKEQEMKTAELKGFPDFGPGDVLEVKLEVPENRRREAVFKGLCISKRRRGWRTVFTLRNHIANAGPIERTFPLYSPIIQSLKLIEHRKVRRAKLYYLRNANPREYKA</sequence>
<organism evidence="4 5">
    <name type="scientific">Symbiochloris irregularis</name>
    <dbReference type="NCBI Taxonomy" id="706552"/>
    <lineage>
        <taxon>Eukaryota</taxon>
        <taxon>Viridiplantae</taxon>
        <taxon>Chlorophyta</taxon>
        <taxon>core chlorophytes</taxon>
        <taxon>Trebouxiophyceae</taxon>
        <taxon>Trebouxiales</taxon>
        <taxon>Trebouxiaceae</taxon>
        <taxon>Symbiochloris</taxon>
    </lineage>
</organism>
<comment type="caution">
    <text evidence="4">The sequence shown here is derived from an EMBL/GenBank/DDBJ whole genome shotgun (WGS) entry which is preliminary data.</text>
</comment>
<keyword evidence="2" id="KW-0689">Ribosomal protein</keyword>
<dbReference type="GO" id="GO:1990904">
    <property type="term" value="C:ribonucleoprotein complex"/>
    <property type="evidence" value="ECO:0007669"/>
    <property type="project" value="UniProtKB-KW"/>
</dbReference>
<dbReference type="InterPro" id="IPR008991">
    <property type="entry name" value="Translation_prot_SH3-like_sf"/>
</dbReference>
<accession>A0AAW1PLP6</accession>
<dbReference type="Gene3D" id="2.30.30.790">
    <property type="match status" value="1"/>
</dbReference>
<dbReference type="AlphaFoldDB" id="A0AAW1PLP6"/>
<dbReference type="SUPFAM" id="SSF50104">
    <property type="entry name" value="Translation proteins SH3-like domain"/>
    <property type="match status" value="1"/>
</dbReference>
<dbReference type="GO" id="GO:0005840">
    <property type="term" value="C:ribosome"/>
    <property type="evidence" value="ECO:0007669"/>
    <property type="project" value="UniProtKB-KW"/>
</dbReference>
<keyword evidence="5" id="KW-1185">Reference proteome</keyword>
<dbReference type="PANTHER" id="PTHR15680">
    <property type="entry name" value="RIBOSOMAL PROTEIN L19"/>
    <property type="match status" value="1"/>
</dbReference>
<proteinExistence type="inferred from homology"/>
<dbReference type="Pfam" id="PF01245">
    <property type="entry name" value="Ribosomal_L19"/>
    <property type="match status" value="1"/>
</dbReference>
<evidence type="ECO:0000256" key="2">
    <source>
        <dbReference type="ARBA" id="ARBA00022980"/>
    </source>
</evidence>
<dbReference type="InterPro" id="IPR038657">
    <property type="entry name" value="Ribosomal_bL19_sf"/>
</dbReference>
<keyword evidence="3" id="KW-0687">Ribonucleoprotein</keyword>
<protein>
    <recommendedName>
        <fullName evidence="6">50S ribosomal protein L19</fullName>
    </recommendedName>
</protein>
<evidence type="ECO:0008006" key="6">
    <source>
        <dbReference type="Google" id="ProtNLM"/>
    </source>
</evidence>